<reference evidence="2" key="1">
    <citation type="submission" date="2020-06" db="EMBL/GenBank/DDBJ databases">
        <authorList>
            <person name="Li T."/>
            <person name="Hu X."/>
            <person name="Zhang T."/>
            <person name="Song X."/>
            <person name="Zhang H."/>
            <person name="Dai N."/>
            <person name="Sheng W."/>
            <person name="Hou X."/>
            <person name="Wei L."/>
        </authorList>
    </citation>
    <scope>NUCLEOTIDE SEQUENCE</scope>
    <source>
        <strain evidence="2">KEN1</strain>
        <tissue evidence="2">Leaf</tissue>
    </source>
</reference>
<dbReference type="EMBL" id="JACGWN010000003">
    <property type="protein sequence ID" value="KAL0455374.1"/>
    <property type="molecule type" value="Genomic_DNA"/>
</dbReference>
<evidence type="ECO:0000256" key="1">
    <source>
        <dbReference type="SAM" id="MobiDB-lite"/>
    </source>
</evidence>
<accession>A0AAW2XMJ4</accession>
<feature type="compositionally biased region" description="Polar residues" evidence="1">
    <location>
        <begin position="133"/>
        <end position="149"/>
    </location>
</feature>
<feature type="region of interest" description="Disordered" evidence="1">
    <location>
        <begin position="120"/>
        <end position="149"/>
    </location>
</feature>
<proteinExistence type="predicted"/>
<protein>
    <recommendedName>
        <fullName evidence="3">CCHC-type domain-containing protein</fullName>
    </recommendedName>
</protein>
<evidence type="ECO:0000313" key="2">
    <source>
        <dbReference type="EMBL" id="KAL0455374.1"/>
    </source>
</evidence>
<feature type="compositionally biased region" description="Polar residues" evidence="1">
    <location>
        <begin position="80"/>
        <end position="94"/>
    </location>
</feature>
<reference evidence="2" key="2">
    <citation type="journal article" date="2024" name="Plant">
        <title>Genomic evolution and insights into agronomic trait innovations of Sesamum species.</title>
        <authorList>
            <person name="Miao H."/>
            <person name="Wang L."/>
            <person name="Qu L."/>
            <person name="Liu H."/>
            <person name="Sun Y."/>
            <person name="Le M."/>
            <person name="Wang Q."/>
            <person name="Wei S."/>
            <person name="Zheng Y."/>
            <person name="Lin W."/>
            <person name="Duan Y."/>
            <person name="Cao H."/>
            <person name="Xiong S."/>
            <person name="Wang X."/>
            <person name="Wei L."/>
            <person name="Li C."/>
            <person name="Ma Q."/>
            <person name="Ju M."/>
            <person name="Zhao R."/>
            <person name="Li G."/>
            <person name="Mu C."/>
            <person name="Tian Q."/>
            <person name="Mei H."/>
            <person name="Zhang T."/>
            <person name="Gao T."/>
            <person name="Zhang H."/>
        </authorList>
    </citation>
    <scope>NUCLEOTIDE SEQUENCE</scope>
    <source>
        <strain evidence="2">KEN1</strain>
    </source>
</reference>
<organism evidence="2">
    <name type="scientific">Sesamum latifolium</name>
    <dbReference type="NCBI Taxonomy" id="2727402"/>
    <lineage>
        <taxon>Eukaryota</taxon>
        <taxon>Viridiplantae</taxon>
        <taxon>Streptophyta</taxon>
        <taxon>Embryophyta</taxon>
        <taxon>Tracheophyta</taxon>
        <taxon>Spermatophyta</taxon>
        <taxon>Magnoliopsida</taxon>
        <taxon>eudicotyledons</taxon>
        <taxon>Gunneridae</taxon>
        <taxon>Pentapetalae</taxon>
        <taxon>asterids</taxon>
        <taxon>lamiids</taxon>
        <taxon>Lamiales</taxon>
        <taxon>Pedaliaceae</taxon>
        <taxon>Sesamum</taxon>
    </lineage>
</organism>
<name>A0AAW2XMJ4_9LAMI</name>
<comment type="caution">
    <text evidence="2">The sequence shown here is derived from an EMBL/GenBank/DDBJ whole genome shotgun (WGS) entry which is preliminary data.</text>
</comment>
<evidence type="ECO:0008006" key="3">
    <source>
        <dbReference type="Google" id="ProtNLM"/>
    </source>
</evidence>
<sequence length="149" mass="16205">MSCKQCCSLGHNANSCPDSKLKYHPVPVTVYVQKQKSTTVDLTGKGVEVAEPGADMEDEVVPGHTKPESGQMGARLESIKNPNTYIAPNFSGSVRNDENGRKSKGKEIIVYNPFEVLSAEQGDLEEEMELRTESTNTGPKHSNPNSMPP</sequence>
<feature type="region of interest" description="Disordered" evidence="1">
    <location>
        <begin position="51"/>
        <end position="102"/>
    </location>
</feature>
<dbReference type="AlphaFoldDB" id="A0AAW2XMJ4"/>
<gene>
    <name evidence="2" type="ORF">Slati_0876600</name>
</gene>